<keyword evidence="2" id="KW-1185">Reference proteome</keyword>
<comment type="caution">
    <text evidence="1">The sequence shown here is derived from an EMBL/GenBank/DDBJ whole genome shotgun (WGS) entry which is preliminary data.</text>
</comment>
<accession>A0ACB5RSW9</accession>
<sequence>MPPKTPTRKLLRMPKFSTPKTLRLDSFLSTVHNANKGNSEAWAATKWDDVADEYLAAHEAFHRRGSRSHSNALSELASPAARSLRGRFESYRSKASANRKPGAEAAAKTPDGAGPPGLRQDHEPAESADEVLRRFEERAREAAGGRLSKREEGALGNMRKERKVYWRREKEIDKRKEEWMK</sequence>
<reference evidence="1" key="1">
    <citation type="submission" date="2024-09" db="EMBL/GenBank/DDBJ databases">
        <title>Draft Genome Sequences of Neofusicoccum parvum.</title>
        <authorList>
            <person name="Ashida A."/>
            <person name="Camagna M."/>
            <person name="Tanaka A."/>
            <person name="Takemoto D."/>
        </authorList>
    </citation>
    <scope>NUCLEOTIDE SEQUENCE</scope>
    <source>
        <strain evidence="1">PPO83</strain>
    </source>
</reference>
<evidence type="ECO:0000313" key="1">
    <source>
        <dbReference type="EMBL" id="GME23604.1"/>
    </source>
</evidence>
<evidence type="ECO:0000313" key="2">
    <source>
        <dbReference type="Proteomes" id="UP001165186"/>
    </source>
</evidence>
<name>A0ACB5RSW9_9PEZI</name>
<proteinExistence type="predicted"/>
<dbReference type="EMBL" id="BSXG01000008">
    <property type="protein sequence ID" value="GME23604.1"/>
    <property type="molecule type" value="Genomic_DNA"/>
</dbReference>
<dbReference type="Proteomes" id="UP001165186">
    <property type="component" value="Unassembled WGS sequence"/>
</dbReference>
<protein>
    <submittedName>
        <fullName evidence="1">Uncharacterized protein</fullName>
    </submittedName>
</protein>
<organism evidence="1 2">
    <name type="scientific">Neofusicoccum parvum</name>
    <dbReference type="NCBI Taxonomy" id="310453"/>
    <lineage>
        <taxon>Eukaryota</taxon>
        <taxon>Fungi</taxon>
        <taxon>Dikarya</taxon>
        <taxon>Ascomycota</taxon>
        <taxon>Pezizomycotina</taxon>
        <taxon>Dothideomycetes</taxon>
        <taxon>Dothideomycetes incertae sedis</taxon>
        <taxon>Botryosphaeriales</taxon>
        <taxon>Botryosphaeriaceae</taxon>
        <taxon>Neofusicoccum</taxon>
    </lineage>
</organism>
<gene>
    <name evidence="1" type="primary">g8148</name>
    <name evidence="1" type="ORF">NpPPO83_00008148</name>
</gene>